<gene>
    <name evidence="3" type="ORF">MGAL_10B062775</name>
</gene>
<proteinExistence type="predicted"/>
<organism evidence="3 4">
    <name type="scientific">Mytilus galloprovincialis</name>
    <name type="common">Mediterranean mussel</name>
    <dbReference type="NCBI Taxonomy" id="29158"/>
    <lineage>
        <taxon>Eukaryota</taxon>
        <taxon>Metazoa</taxon>
        <taxon>Spiralia</taxon>
        <taxon>Lophotrochozoa</taxon>
        <taxon>Mollusca</taxon>
        <taxon>Bivalvia</taxon>
        <taxon>Autobranchia</taxon>
        <taxon>Pteriomorphia</taxon>
        <taxon>Mytilida</taxon>
        <taxon>Mytiloidea</taxon>
        <taxon>Mytilidae</taxon>
        <taxon>Mytilinae</taxon>
        <taxon>Mytilus</taxon>
    </lineage>
</organism>
<dbReference type="OrthoDB" id="6090250at2759"/>
<comment type="caution">
    <text evidence="3">The sequence shown here is derived from an EMBL/GenBank/DDBJ whole genome shotgun (WGS) entry which is preliminary data.</text>
</comment>
<dbReference type="EMBL" id="UYJE01006329">
    <property type="protein sequence ID" value="VDI45107.1"/>
    <property type="molecule type" value="Genomic_DNA"/>
</dbReference>
<dbReference type="PANTHER" id="PTHR33845">
    <property type="entry name" value="C2H2-TYPE DOMAIN-CONTAINING PROTEIN"/>
    <property type="match status" value="1"/>
</dbReference>
<accession>A0A8B6F5P6</accession>
<feature type="region of interest" description="Disordered" evidence="1">
    <location>
        <begin position="847"/>
        <end position="878"/>
    </location>
</feature>
<feature type="compositionally biased region" description="Low complexity" evidence="1">
    <location>
        <begin position="179"/>
        <end position="191"/>
    </location>
</feature>
<dbReference type="PROSITE" id="PS51257">
    <property type="entry name" value="PROKAR_LIPOPROTEIN"/>
    <property type="match status" value="1"/>
</dbReference>
<dbReference type="PANTHER" id="PTHR33845:SF1">
    <property type="entry name" value="C2H2-TYPE DOMAIN-CONTAINING PROTEIN"/>
    <property type="match status" value="1"/>
</dbReference>
<dbReference type="PROSITE" id="PS00028">
    <property type="entry name" value="ZINC_FINGER_C2H2_1"/>
    <property type="match status" value="1"/>
</dbReference>
<evidence type="ECO:0000259" key="2">
    <source>
        <dbReference type="PROSITE" id="PS00028"/>
    </source>
</evidence>
<feature type="region of interest" description="Disordered" evidence="1">
    <location>
        <begin position="169"/>
        <end position="191"/>
    </location>
</feature>
<name>A0A8B6F5P6_MYTGA</name>
<protein>
    <recommendedName>
        <fullName evidence="2">C2H2-type domain-containing protein</fullName>
    </recommendedName>
</protein>
<feature type="compositionally biased region" description="Low complexity" evidence="1">
    <location>
        <begin position="7"/>
        <end position="21"/>
    </location>
</feature>
<feature type="domain" description="C2H2-type" evidence="2">
    <location>
        <begin position="884"/>
        <end position="908"/>
    </location>
</feature>
<evidence type="ECO:0000313" key="3">
    <source>
        <dbReference type="EMBL" id="VDI45107.1"/>
    </source>
</evidence>
<reference evidence="3" key="1">
    <citation type="submission" date="2018-11" db="EMBL/GenBank/DDBJ databases">
        <authorList>
            <person name="Alioto T."/>
            <person name="Alioto T."/>
        </authorList>
    </citation>
    <scope>NUCLEOTIDE SEQUENCE</scope>
</reference>
<dbReference type="InterPro" id="IPR013087">
    <property type="entry name" value="Znf_C2H2_type"/>
</dbReference>
<dbReference type="AlphaFoldDB" id="A0A8B6F5P6"/>
<dbReference type="Proteomes" id="UP000596742">
    <property type="component" value="Unassembled WGS sequence"/>
</dbReference>
<evidence type="ECO:0000256" key="1">
    <source>
        <dbReference type="SAM" id="MobiDB-lite"/>
    </source>
</evidence>
<sequence length="1063" mass="119744">MEPNLRCSLGSLHQSSSSCGLHPRHPKDTTTVKLSSCNKDIKTHLQNLKLAVGGRCGVCPFHRYTLGLDYRQGKTCLHPDHEGKGKTFRGLSSFQSQRILEEYSLFIPVGSGICYQCHLKLPKQTTSYGEGDTQELSAPISEEDDQFYNFRERHIVKGDHLHENKTVSFIDSQEKTDSEPPSINSSQASSWSIEDSNDIPLENINTALSLLSNGKFSPVKHKIRNDIDSLQPSSRRALKRKATSAVEALLESLAPGQGTELMAMIKGEPATTELTDNSVTDLRKTIIKLYNNSNDFLMKRQTLSMLSKNHTKKQLMEMIPGLSTYSIDQARLHASMYGEGAHVSKPLKLSRQRMDQEKMAHALDFLFNPLFHQVSSYGTKEMKLDSGEKIEIPEVVRTVCHANLIHMYEAFCTESDFVPLSKSSLFQILRVCPASKRTSLKGLDNISADGATAFENIDVIINQMKQFITDPSMIDRLQKIKEDTHACKLYIKTDFKLHLGLEDQCADHCVQFALSDPNDSSLQAACAHDHDMTCDRCQLLSVSLVKLKKILSELQDFPEDLNIELLRDIELSESNIMSWRQHIVRCFNQDRGRTTLLDGLKPGEVLVIMDWAMKFLPLSFREKQSEWFGQKGLNWHHRTYIHVFDFVRQDWFAVVSILEHTLITLKSQLPELTTAFIRSDNAGCYHCGSLWSSLQCISLRAGILIRRYDFSESQDGKSYCDAKIAHLRSKIRHHVAAGNDVKTAGEMKKAIDSMGGVTGCQAAHVEINSTIDEESNKKKTTWKGITKISNINIRENQIVAWKSFEIGQGNIYTEEDLKKICPSPPSSLGLIVHETFILPSKEEGMISRKKNSSNLNEEAVEPVVTPEEPGEPEISTRDQRTFSCIEPGCSKIFQSFSKLESHILFGKHKIELNRKTTFDLIKNKWKDSCSSIVEHSVISRNSRLDQGLSTTPMGWALKKERRNVRFDEKVKDYLRGIFAGGEGSGRKANAADVARNMRVCRDEAGGKLFAPSQYLLPSQIASFFSRLSILSHNPRQQQTEDEDLESAIQMIEVIEAIDTVNSS</sequence>
<evidence type="ECO:0000313" key="4">
    <source>
        <dbReference type="Proteomes" id="UP000596742"/>
    </source>
</evidence>
<keyword evidence="4" id="KW-1185">Reference proteome</keyword>
<feature type="region of interest" description="Disordered" evidence="1">
    <location>
        <begin position="1"/>
        <end position="26"/>
    </location>
</feature>